<accession>A0AC59YMG2</accession>
<evidence type="ECO:0000313" key="1">
    <source>
        <dbReference type="EMBL" id="CAM9813040.1"/>
    </source>
</evidence>
<dbReference type="EMBL" id="OX596102">
    <property type="protein sequence ID" value="CAM9813040.1"/>
    <property type="molecule type" value="Genomic_DNA"/>
</dbReference>
<organism evidence="1 2">
    <name type="scientific">Rangifer tarandus platyrhynchus</name>
    <name type="common">Svalbard reindeer</name>
    <dbReference type="NCBI Taxonomy" id="3082113"/>
    <lineage>
        <taxon>Eukaryota</taxon>
        <taxon>Metazoa</taxon>
        <taxon>Chordata</taxon>
        <taxon>Craniata</taxon>
        <taxon>Vertebrata</taxon>
        <taxon>Euteleostomi</taxon>
        <taxon>Mammalia</taxon>
        <taxon>Eutheria</taxon>
        <taxon>Laurasiatheria</taxon>
        <taxon>Artiodactyla</taxon>
        <taxon>Ruminantia</taxon>
        <taxon>Pecora</taxon>
        <taxon>Cervidae</taxon>
        <taxon>Odocoileinae</taxon>
        <taxon>Rangifer</taxon>
    </lineage>
</organism>
<reference evidence="1" key="1">
    <citation type="submission" date="2023-05" db="EMBL/GenBank/DDBJ databases">
        <authorList>
            <consortium name="ELIXIR-Norway"/>
        </authorList>
    </citation>
    <scope>NUCLEOTIDE SEQUENCE</scope>
</reference>
<proteinExistence type="predicted"/>
<feature type="non-terminal residue" evidence="1">
    <location>
        <position position="1"/>
    </location>
</feature>
<sequence>HNFKKITEGVIHLKKNLNQKFERAVNGNHRILYLNLGFLAGSEVKNLLANAGDMVLIPGSERSPEESKGNPFLKKARATHFSIVAWKIPGTEEHGGLQSM</sequence>
<gene>
    <name evidence="1" type="ORF">MRATA1EN22A_LOCUS7815</name>
</gene>
<feature type="non-terminal residue" evidence="1">
    <location>
        <position position="100"/>
    </location>
</feature>
<reference evidence="1" key="2">
    <citation type="submission" date="2025-03" db="EMBL/GenBank/DDBJ databases">
        <authorList>
            <consortium name="ELIXIR-Norway"/>
            <consortium name="Elixir Norway"/>
        </authorList>
    </citation>
    <scope>NUCLEOTIDE SEQUENCE</scope>
</reference>
<dbReference type="Proteomes" id="UP001162501">
    <property type="component" value="Chromosome 18"/>
</dbReference>
<evidence type="ECO:0000313" key="2">
    <source>
        <dbReference type="Proteomes" id="UP001162501"/>
    </source>
</evidence>
<name>A0AC59YMG2_RANTA</name>
<protein>
    <submittedName>
        <fullName evidence="1">Uncharacterized protein</fullName>
    </submittedName>
</protein>